<accession>A0A5I0BFS2</accession>
<feature type="transmembrane region" description="Helical" evidence="1">
    <location>
        <begin position="6"/>
        <end position="26"/>
    </location>
</feature>
<gene>
    <name evidence="2" type="ORF">EWG69_06550</name>
</gene>
<keyword evidence="1" id="KW-0472">Membrane</keyword>
<dbReference type="AlphaFoldDB" id="A0A5I0BFS2"/>
<protein>
    <submittedName>
        <fullName evidence="2">Uncharacterized protein</fullName>
    </submittedName>
</protein>
<dbReference type="EMBL" id="AAIJKB010000004">
    <property type="protein sequence ID" value="ECE8853855.1"/>
    <property type="molecule type" value="Genomic_DNA"/>
</dbReference>
<keyword evidence="1" id="KW-0812">Transmembrane</keyword>
<keyword evidence="1" id="KW-1133">Transmembrane helix</keyword>
<feature type="transmembrane region" description="Helical" evidence="1">
    <location>
        <begin position="38"/>
        <end position="59"/>
    </location>
</feature>
<feature type="transmembrane region" description="Helical" evidence="1">
    <location>
        <begin position="87"/>
        <end position="105"/>
    </location>
</feature>
<evidence type="ECO:0000313" key="2">
    <source>
        <dbReference type="EMBL" id="ECE8853855.1"/>
    </source>
</evidence>
<proteinExistence type="predicted"/>
<name>A0A5I0BFS2_SALET</name>
<evidence type="ECO:0000256" key="1">
    <source>
        <dbReference type="SAM" id="Phobius"/>
    </source>
</evidence>
<sequence length="122" mass="14033">MNADVIWFLGICGTIFTALFSCAYKEPDFYIGYVADKLFKATIFGGLFAFLAAGVVQTFSEHAIRKLEKLPDAAEIVSDVWEQWHRFFLIAGLCISVMFLAWCFLEWVSRVRKTYLNDQKKN</sequence>
<organism evidence="2">
    <name type="scientific">Salmonella enterica subsp. enterica serovar Koketime</name>
    <dbReference type="NCBI Taxonomy" id="2564632"/>
    <lineage>
        <taxon>Bacteria</taxon>
        <taxon>Pseudomonadati</taxon>
        <taxon>Pseudomonadota</taxon>
        <taxon>Gammaproteobacteria</taxon>
        <taxon>Enterobacterales</taxon>
        <taxon>Enterobacteriaceae</taxon>
        <taxon>Salmonella</taxon>
    </lineage>
</organism>
<reference evidence="2" key="1">
    <citation type="submission" date="2019-02" db="EMBL/GenBank/DDBJ databases">
        <authorList>
            <person name="Ashton P.M."/>
            <person name="Dallman T."/>
            <person name="Nair S."/>
            <person name="De Pinna E."/>
            <person name="Peters T."/>
            <person name="Grant K."/>
        </authorList>
    </citation>
    <scope>NUCLEOTIDE SEQUENCE</scope>
    <source>
        <strain evidence="2">446642</strain>
    </source>
</reference>
<comment type="caution">
    <text evidence="2">The sequence shown here is derived from an EMBL/GenBank/DDBJ whole genome shotgun (WGS) entry which is preliminary data.</text>
</comment>